<feature type="region of interest" description="Disordered" evidence="1">
    <location>
        <begin position="221"/>
        <end position="294"/>
    </location>
</feature>
<feature type="region of interest" description="Disordered" evidence="1">
    <location>
        <begin position="1"/>
        <end position="53"/>
    </location>
</feature>
<reference evidence="2 3" key="1">
    <citation type="submission" date="2016-03" db="EMBL/GenBank/DDBJ databases">
        <authorList>
            <person name="Ploux O."/>
        </authorList>
    </citation>
    <scope>NUCLEOTIDE SEQUENCE [LARGE SCALE GENOMIC DNA]</scope>
    <source>
        <strain evidence="2 3">UAMH 11012</strain>
    </source>
</reference>
<organism evidence="2 3">
    <name type="scientific">Phialocephala subalpina</name>
    <dbReference type="NCBI Taxonomy" id="576137"/>
    <lineage>
        <taxon>Eukaryota</taxon>
        <taxon>Fungi</taxon>
        <taxon>Dikarya</taxon>
        <taxon>Ascomycota</taxon>
        <taxon>Pezizomycotina</taxon>
        <taxon>Leotiomycetes</taxon>
        <taxon>Helotiales</taxon>
        <taxon>Mollisiaceae</taxon>
        <taxon>Phialocephala</taxon>
        <taxon>Phialocephala fortinii species complex</taxon>
    </lineage>
</organism>
<evidence type="ECO:0000256" key="1">
    <source>
        <dbReference type="SAM" id="MobiDB-lite"/>
    </source>
</evidence>
<name>A0A1L7WEU6_9HELO</name>
<dbReference type="EMBL" id="FJOG01000001">
    <property type="protein sequence ID" value="CZR51303.1"/>
    <property type="molecule type" value="Genomic_DNA"/>
</dbReference>
<dbReference type="OrthoDB" id="640151at2759"/>
<feature type="compositionally biased region" description="Basic and acidic residues" evidence="1">
    <location>
        <begin position="1"/>
        <end position="23"/>
    </location>
</feature>
<protein>
    <submittedName>
        <fullName evidence="2">Uncharacterized protein</fullName>
    </submittedName>
</protein>
<keyword evidence="3" id="KW-1185">Reference proteome</keyword>
<accession>A0A1L7WEU6</accession>
<evidence type="ECO:0000313" key="2">
    <source>
        <dbReference type="EMBL" id="CZR51303.1"/>
    </source>
</evidence>
<dbReference type="Proteomes" id="UP000184330">
    <property type="component" value="Unassembled WGS sequence"/>
</dbReference>
<proteinExistence type="predicted"/>
<feature type="compositionally biased region" description="Polar residues" evidence="1">
    <location>
        <begin position="231"/>
        <end position="240"/>
    </location>
</feature>
<sequence length="806" mass="87829">MMSSDKRNENDDLVSVREIKMDTNMDDMITPPLTPPHGKEFSGANGANGNAENPDLIDLEGLPDITGSQLRVENGALNAPDHIDFKSSLEIMDAHTTSENGTQTPAENSIGKISEPMVLDTAETHLLSENETQIPIVISVENTSNPSDLETLPDITETHLLSDDGTQDPTENSLMKTSDPVVLETLPDITETDLLSENGTQIPTEDDIVKRTDPIDIENLPEITETHRPSENSTLHQPSDLQPLPYPTASTSPISGAKAITPQHHPPSHSIAATPKPLSTPQPTLHIAPAIRPSTSSLPNRLNIPYFWGEGYNASAPPTFPLHRGYTEARQLIGDGSLQTLDDLTSHALKYVSGVFDDIAAVDPSTDEASQTPSPSTRFYEPRLSDSILAWKAAQTAAGNILPHKGYGLGRSSSAVLHHFNASSWPEPLIQNGAMFGCGMANMLIGAYDSRILYSNYCVDMAFYYEHGYHKVFPHFEKLIADEGADPHAVASPAGAERRAAVDIGIRYIKGKVELETKLKSKLGKKVARLDRRTAQIVFFSESSLMGMSSETIVRGFDAAAVMSDMIFSSPGTDVVDVGSDLQNSEVMNAFLNTADIADTGVVSEESLRNVYDAYAHTGARIFIERWAEPVARMCATLYTWHIQNNRHGFCRRALLGYGMARKGVDRGGQREADFDEAFDADLRTTGLSRPLKNACDGGDPCDAVEKVLEGHVEKELLGELWYCLATAPLEYVSKGVISQEMEDGIAEKLSVAMAKVYSVGLVDELTWLIAHANHHAWQVNHLFEAAMFGSLLDDGGLKGKLDRKD</sequence>
<evidence type="ECO:0000313" key="3">
    <source>
        <dbReference type="Proteomes" id="UP000184330"/>
    </source>
</evidence>
<dbReference type="AlphaFoldDB" id="A0A1L7WEU6"/>
<gene>
    <name evidence="2" type="ORF">PAC_01178</name>
</gene>